<keyword evidence="2 5" id="KW-0645">Protease</keyword>
<dbReference type="InterPro" id="IPR000209">
    <property type="entry name" value="Peptidase_S8/S53_dom"/>
</dbReference>
<feature type="active site" description="Charge relay system" evidence="5">
    <location>
        <position position="262"/>
    </location>
</feature>
<dbReference type="Pfam" id="PF00082">
    <property type="entry name" value="Peptidase_S8"/>
    <property type="match status" value="1"/>
</dbReference>
<name>A0A1M7Y021_9FIRM</name>
<evidence type="ECO:0000313" key="9">
    <source>
        <dbReference type="Proteomes" id="UP000184612"/>
    </source>
</evidence>
<dbReference type="RefSeq" id="WP_278277127.1">
    <property type="nucleotide sequence ID" value="NZ_FRFD01000003.1"/>
</dbReference>
<accession>A0A1M7Y021</accession>
<dbReference type="SUPFAM" id="SSF52743">
    <property type="entry name" value="Subtilisin-like"/>
    <property type="match status" value="1"/>
</dbReference>
<sequence length="320" mass="34005">MKFISKFHTDWKKKRVGLIPFEVQKVHESASEIPQGIQMINAPYLWEEAKKGEGVVVAIIDTGCQTGHPDLAGRIVGGRNFTSDYSKDPNKYEDNNGHGTHVAGTIAAIENNAGVVGAAPLVKLLIVKVLDKNGSGSYQNIIDGINYATAWRGSKGEKVRVISMSLGGPSDVAKLHDAVKNAVANNIMVVCAAGNEGDNNSRTNEYSYPAAYNEAIAVGAVDFNKKMASFSNSNDNVDLVAPGVGILSTYIGGKYATLSGTSMATPHVSGAAALIINASESNFQRTLTEAELYAQLIKKTVNLGFDKKSQGNGLLDLSKE</sequence>
<dbReference type="AlphaFoldDB" id="A0A1M7Y021"/>
<dbReference type="PROSITE" id="PS00136">
    <property type="entry name" value="SUBTILASE_ASP"/>
    <property type="match status" value="1"/>
</dbReference>
<dbReference type="PANTHER" id="PTHR43399:SF4">
    <property type="entry name" value="CELL WALL-ASSOCIATED PROTEASE"/>
    <property type="match status" value="1"/>
</dbReference>
<dbReference type="InterPro" id="IPR051048">
    <property type="entry name" value="Peptidase_S8/S53_subtilisin"/>
</dbReference>
<dbReference type="PROSITE" id="PS51892">
    <property type="entry name" value="SUBTILASE"/>
    <property type="match status" value="1"/>
</dbReference>
<dbReference type="InterPro" id="IPR015500">
    <property type="entry name" value="Peptidase_S8_subtilisin-rel"/>
</dbReference>
<dbReference type="EMBL" id="FRFD01000003">
    <property type="protein sequence ID" value="SHO44834.1"/>
    <property type="molecule type" value="Genomic_DNA"/>
</dbReference>
<dbReference type="InterPro" id="IPR023828">
    <property type="entry name" value="Peptidase_S8_Ser-AS"/>
</dbReference>
<evidence type="ECO:0000256" key="6">
    <source>
        <dbReference type="RuleBase" id="RU003355"/>
    </source>
</evidence>
<dbReference type="PROSITE" id="PS00137">
    <property type="entry name" value="SUBTILASE_HIS"/>
    <property type="match status" value="1"/>
</dbReference>
<feature type="active site" description="Charge relay system" evidence="5">
    <location>
        <position position="98"/>
    </location>
</feature>
<evidence type="ECO:0000256" key="3">
    <source>
        <dbReference type="ARBA" id="ARBA00022801"/>
    </source>
</evidence>
<keyword evidence="9" id="KW-1185">Reference proteome</keyword>
<evidence type="ECO:0000259" key="7">
    <source>
        <dbReference type="Pfam" id="PF00082"/>
    </source>
</evidence>
<gene>
    <name evidence="8" type="ORF">SAMN02745217_00738</name>
</gene>
<dbReference type="CDD" id="cd07477">
    <property type="entry name" value="Peptidases_S8_Subtilisin_subset"/>
    <property type="match status" value="1"/>
</dbReference>
<dbReference type="InterPro" id="IPR023827">
    <property type="entry name" value="Peptidase_S8_Asp-AS"/>
</dbReference>
<evidence type="ECO:0000256" key="1">
    <source>
        <dbReference type="ARBA" id="ARBA00011073"/>
    </source>
</evidence>
<dbReference type="PROSITE" id="PS00138">
    <property type="entry name" value="SUBTILASE_SER"/>
    <property type="match status" value="1"/>
</dbReference>
<dbReference type="PRINTS" id="PR00723">
    <property type="entry name" value="SUBTILISIN"/>
</dbReference>
<dbReference type="PANTHER" id="PTHR43399">
    <property type="entry name" value="SUBTILISIN-RELATED"/>
    <property type="match status" value="1"/>
</dbReference>
<feature type="active site" description="Charge relay system" evidence="5">
    <location>
        <position position="61"/>
    </location>
</feature>
<reference evidence="8 9" key="1">
    <citation type="submission" date="2016-12" db="EMBL/GenBank/DDBJ databases">
        <authorList>
            <person name="Song W.-J."/>
            <person name="Kurnit D.M."/>
        </authorList>
    </citation>
    <scope>NUCLEOTIDE SEQUENCE [LARGE SCALE GENOMIC DNA]</scope>
    <source>
        <strain evidence="8 9">DSM 12503</strain>
    </source>
</reference>
<evidence type="ECO:0000256" key="4">
    <source>
        <dbReference type="ARBA" id="ARBA00022825"/>
    </source>
</evidence>
<dbReference type="Gene3D" id="3.40.50.200">
    <property type="entry name" value="Peptidase S8/S53 domain"/>
    <property type="match status" value="1"/>
</dbReference>
<evidence type="ECO:0000256" key="2">
    <source>
        <dbReference type="ARBA" id="ARBA00022670"/>
    </source>
</evidence>
<dbReference type="GO" id="GO:0004252">
    <property type="term" value="F:serine-type endopeptidase activity"/>
    <property type="evidence" value="ECO:0007669"/>
    <property type="project" value="UniProtKB-UniRule"/>
</dbReference>
<proteinExistence type="inferred from homology"/>
<protein>
    <submittedName>
        <fullName evidence="8">Major intracellular serine protease</fullName>
    </submittedName>
</protein>
<comment type="similarity">
    <text evidence="1 5 6">Belongs to the peptidase S8 family.</text>
</comment>
<organism evidence="8 9">
    <name type="scientific">Anaerocolumna xylanovorans DSM 12503</name>
    <dbReference type="NCBI Taxonomy" id="1121345"/>
    <lineage>
        <taxon>Bacteria</taxon>
        <taxon>Bacillati</taxon>
        <taxon>Bacillota</taxon>
        <taxon>Clostridia</taxon>
        <taxon>Lachnospirales</taxon>
        <taxon>Lachnospiraceae</taxon>
        <taxon>Anaerocolumna</taxon>
    </lineage>
</organism>
<dbReference type="Proteomes" id="UP000184612">
    <property type="component" value="Unassembled WGS sequence"/>
</dbReference>
<evidence type="ECO:0000313" key="8">
    <source>
        <dbReference type="EMBL" id="SHO44834.1"/>
    </source>
</evidence>
<dbReference type="GO" id="GO:0006508">
    <property type="term" value="P:proteolysis"/>
    <property type="evidence" value="ECO:0007669"/>
    <property type="project" value="UniProtKB-KW"/>
</dbReference>
<keyword evidence="4 5" id="KW-0720">Serine protease</keyword>
<feature type="domain" description="Peptidase S8/S53" evidence="7">
    <location>
        <begin position="52"/>
        <end position="312"/>
    </location>
</feature>
<dbReference type="InterPro" id="IPR036852">
    <property type="entry name" value="Peptidase_S8/S53_dom_sf"/>
</dbReference>
<dbReference type="InterPro" id="IPR034202">
    <property type="entry name" value="Subtilisin_Carlsberg-like"/>
</dbReference>
<keyword evidence="3 5" id="KW-0378">Hydrolase</keyword>
<evidence type="ECO:0000256" key="5">
    <source>
        <dbReference type="PROSITE-ProRule" id="PRU01240"/>
    </source>
</evidence>
<dbReference type="STRING" id="1121345.SAMN02745217_00738"/>
<dbReference type="InterPro" id="IPR022398">
    <property type="entry name" value="Peptidase_S8_His-AS"/>
</dbReference>